<sequence length="511" mass="58334">MGLFDFFKDSDDYEGAHASRKAHKVKVAPSNYENTSDLIHWLETNKVILLSEKEGLIVYTNEQGQSFLQLYTNSKEVKDEKIDEYVEVTSHDIRDLLDEMPYISYLIINPASDNLLIKREEILIPDDAESLDELKKGTTKLDFEKDLEKPSYDSQNDSEKETFGDETKIFRVNDNGLIATKLEFENSVNGSEQLEPKSIEENEISESITESQLIDSSSGENNDVRPEIEELSISNRVEAEVINSVQVLPQKEYVEKGNQMENFETVTRVSQNLIRAVLDYSIAGIEKFYIAKDNLDGKIYLLVDTFDYVDTKLPEEFVTLTKEAPQASELEKPEFLLYDVGVSKEVLENYSDTAVLNFLKSHPIIYTLPQNGKISELSSFTDISQIPDLFLEAFDEFEVANSKQFNDYLSDNLNLEMVQVNPFSQAIFLKPEAFKSQEVKIPEIEEGTKLLVEIDHGKDSLIAILTILKKFKINNIEISEDETQLIINFVSEKDVVIARQILKLKTSFVIK</sequence>
<dbReference type="Proteomes" id="UP000562464">
    <property type="component" value="Unassembled WGS sequence"/>
</dbReference>
<feature type="region of interest" description="Disordered" evidence="1">
    <location>
        <begin position="189"/>
        <end position="224"/>
    </location>
</feature>
<keyword evidence="3" id="KW-1185">Reference proteome</keyword>
<proteinExistence type="predicted"/>
<evidence type="ECO:0000313" key="3">
    <source>
        <dbReference type="Proteomes" id="UP000562464"/>
    </source>
</evidence>
<name>A0A841C751_9LACT</name>
<accession>A0A841C751</accession>
<reference evidence="2 3" key="1">
    <citation type="submission" date="2020-08" db="EMBL/GenBank/DDBJ databases">
        <title>Genomic Encyclopedia of Type Strains, Phase IV (KMG-IV): sequencing the most valuable type-strain genomes for metagenomic binning, comparative biology and taxonomic classification.</title>
        <authorList>
            <person name="Goeker M."/>
        </authorList>
    </citation>
    <scope>NUCLEOTIDE SEQUENCE [LARGE SCALE GENOMIC DNA]</scope>
    <source>
        <strain evidence="2 3">DSM 14925</strain>
    </source>
</reference>
<organism evidence="2 3">
    <name type="scientific">Lactovum miscens</name>
    <dbReference type="NCBI Taxonomy" id="190387"/>
    <lineage>
        <taxon>Bacteria</taxon>
        <taxon>Bacillati</taxon>
        <taxon>Bacillota</taxon>
        <taxon>Bacilli</taxon>
        <taxon>Lactobacillales</taxon>
        <taxon>Streptococcaceae</taxon>
        <taxon>Lactovum</taxon>
    </lineage>
</organism>
<dbReference type="RefSeq" id="WP_183540244.1">
    <property type="nucleotide sequence ID" value="NZ_JACHHV010000020.1"/>
</dbReference>
<evidence type="ECO:0000256" key="1">
    <source>
        <dbReference type="SAM" id="MobiDB-lite"/>
    </source>
</evidence>
<evidence type="ECO:0008006" key="4">
    <source>
        <dbReference type="Google" id="ProtNLM"/>
    </source>
</evidence>
<gene>
    <name evidence="2" type="ORF">HNQ37_001198</name>
</gene>
<evidence type="ECO:0000313" key="2">
    <source>
        <dbReference type="EMBL" id="MBB5888305.1"/>
    </source>
</evidence>
<dbReference type="EMBL" id="JACHHV010000020">
    <property type="protein sequence ID" value="MBB5888305.1"/>
    <property type="molecule type" value="Genomic_DNA"/>
</dbReference>
<dbReference type="AlphaFoldDB" id="A0A841C751"/>
<feature type="compositionally biased region" description="Polar residues" evidence="1">
    <location>
        <begin position="212"/>
        <end position="221"/>
    </location>
</feature>
<comment type="caution">
    <text evidence="2">The sequence shown here is derived from an EMBL/GenBank/DDBJ whole genome shotgun (WGS) entry which is preliminary data.</text>
</comment>
<protein>
    <recommendedName>
        <fullName evidence="4">SseB protein N-terminal domain-containing protein</fullName>
    </recommendedName>
</protein>